<keyword evidence="2" id="KW-1185">Reference proteome</keyword>
<gene>
    <name evidence="1" type="ordered locus">Gura_0731</name>
</gene>
<dbReference type="AlphaFoldDB" id="A5GBV5"/>
<dbReference type="KEGG" id="gur:Gura_0731"/>
<evidence type="ECO:0008006" key="3">
    <source>
        <dbReference type="Google" id="ProtNLM"/>
    </source>
</evidence>
<sequence length="204" mass="23423">MLFRTLIISLLLALSALPAFGIAKSRPFSGNGLLVIRPFPPQRDDVRALAIYREPGVERIAELDGKDLPPLAPVIQGRREEYPVAVIGKKGNWLRIAYDDAGREGWLEMPRYWEYSPWGSFLKGRAARLLPGLKKDLYLLRREPSPTSPQIDTLSRQKNLRIIEIKEDWALVLVDLTAYGWMRWRDNDGRFAISIDDKFDPQKH</sequence>
<protein>
    <recommendedName>
        <fullName evidence="3">SH3 domain-containing protein</fullName>
    </recommendedName>
</protein>
<dbReference type="EMBL" id="CP000698">
    <property type="protein sequence ID" value="ABQ24941.1"/>
    <property type="molecule type" value="Genomic_DNA"/>
</dbReference>
<dbReference type="OrthoDB" id="5395582at2"/>
<accession>A5GBV5</accession>
<organism evidence="1 2">
    <name type="scientific">Geotalea uraniireducens (strain Rf4)</name>
    <name type="common">Geobacter uraniireducens</name>
    <dbReference type="NCBI Taxonomy" id="351605"/>
    <lineage>
        <taxon>Bacteria</taxon>
        <taxon>Pseudomonadati</taxon>
        <taxon>Thermodesulfobacteriota</taxon>
        <taxon>Desulfuromonadia</taxon>
        <taxon>Geobacterales</taxon>
        <taxon>Geobacteraceae</taxon>
        <taxon>Geotalea</taxon>
    </lineage>
</organism>
<dbReference type="STRING" id="351605.Gura_0731"/>
<name>A5GBV5_GEOUR</name>
<dbReference type="RefSeq" id="WP_011937665.1">
    <property type="nucleotide sequence ID" value="NC_009483.1"/>
</dbReference>
<dbReference type="Proteomes" id="UP000006695">
    <property type="component" value="Chromosome"/>
</dbReference>
<evidence type="ECO:0000313" key="1">
    <source>
        <dbReference type="EMBL" id="ABQ24941.1"/>
    </source>
</evidence>
<proteinExistence type="predicted"/>
<reference evidence="1 2" key="1">
    <citation type="submission" date="2007-05" db="EMBL/GenBank/DDBJ databases">
        <title>Complete sequence of Geobacter uraniireducens Rf4.</title>
        <authorList>
            <consortium name="US DOE Joint Genome Institute"/>
            <person name="Copeland A."/>
            <person name="Lucas S."/>
            <person name="Lapidus A."/>
            <person name="Barry K."/>
            <person name="Detter J.C."/>
            <person name="Glavina del Rio T."/>
            <person name="Hammon N."/>
            <person name="Israni S."/>
            <person name="Dalin E."/>
            <person name="Tice H."/>
            <person name="Pitluck S."/>
            <person name="Chertkov O."/>
            <person name="Brettin T."/>
            <person name="Bruce D."/>
            <person name="Han C."/>
            <person name="Schmutz J."/>
            <person name="Larimer F."/>
            <person name="Land M."/>
            <person name="Hauser L."/>
            <person name="Kyrpides N."/>
            <person name="Mikhailova N."/>
            <person name="Shelobolina E."/>
            <person name="Aklujkar M."/>
            <person name="Lovley D."/>
            <person name="Richardson P."/>
        </authorList>
    </citation>
    <scope>NUCLEOTIDE SEQUENCE [LARGE SCALE GENOMIC DNA]</scope>
    <source>
        <strain evidence="1 2">Rf4</strain>
    </source>
</reference>
<dbReference type="HOGENOM" id="CLU_1309163_0_0_7"/>
<evidence type="ECO:0000313" key="2">
    <source>
        <dbReference type="Proteomes" id="UP000006695"/>
    </source>
</evidence>